<dbReference type="AlphaFoldDB" id="A0A8J6HXJ4"/>
<evidence type="ECO:0000313" key="3">
    <source>
        <dbReference type="Proteomes" id="UP000657177"/>
    </source>
</evidence>
<proteinExistence type="predicted"/>
<name>A0A8J6HXJ4_9FIRM</name>
<organism evidence="2 3">
    <name type="scientific">Capillibacterium thermochitinicola</name>
    <dbReference type="NCBI Taxonomy" id="2699427"/>
    <lineage>
        <taxon>Bacteria</taxon>
        <taxon>Bacillati</taxon>
        <taxon>Bacillota</taxon>
        <taxon>Capillibacterium</taxon>
    </lineage>
</organism>
<reference evidence="2" key="1">
    <citation type="submission" date="2020-06" db="EMBL/GenBank/DDBJ databases">
        <title>Novel chitinolytic bacterium.</title>
        <authorList>
            <person name="Ungkulpasvich U."/>
            <person name="Kosugi A."/>
            <person name="Uke A."/>
        </authorList>
    </citation>
    <scope>NUCLEOTIDE SEQUENCE</scope>
    <source>
        <strain evidence="2">UUS1-1</strain>
    </source>
</reference>
<protein>
    <submittedName>
        <fullName evidence="2">Spore coat protein CotJB</fullName>
    </submittedName>
</protein>
<dbReference type="RefSeq" id="WP_181339738.1">
    <property type="nucleotide sequence ID" value="NZ_JAAKDE010000013.1"/>
</dbReference>
<keyword evidence="2" id="KW-0167">Capsid protein</keyword>
<dbReference type="Proteomes" id="UP000657177">
    <property type="component" value="Unassembled WGS sequence"/>
</dbReference>
<evidence type="ECO:0000313" key="2">
    <source>
        <dbReference type="EMBL" id="MBA2133287.1"/>
    </source>
</evidence>
<gene>
    <name evidence="2" type="ORF">G5B42_06995</name>
</gene>
<dbReference type="InterPro" id="IPR016571">
    <property type="entry name" value="Spore_coat_assembly_CotJB"/>
</dbReference>
<keyword evidence="3" id="KW-1185">Reference proteome</keyword>
<dbReference type="EMBL" id="JAAKDE010000013">
    <property type="protein sequence ID" value="MBA2133287.1"/>
    <property type="molecule type" value="Genomic_DNA"/>
</dbReference>
<keyword evidence="2" id="KW-0946">Virion</keyword>
<evidence type="ECO:0000259" key="1">
    <source>
        <dbReference type="Pfam" id="PF12652"/>
    </source>
</evidence>
<sequence>MDREQLSMLKELMALEFAVLEFHLYLDTHPTDQRALMEYNSLVQQLSVLKRQYQDRYGPLTWQEPSAYPWQWINEPWPWEICYE</sequence>
<dbReference type="Pfam" id="PF12652">
    <property type="entry name" value="CotJB"/>
    <property type="match status" value="1"/>
</dbReference>
<dbReference type="PIRSF" id="PIRSF010606">
    <property type="entry name" value="Spore_coat_CotJB"/>
    <property type="match status" value="1"/>
</dbReference>
<dbReference type="InterPro" id="IPR024207">
    <property type="entry name" value="CotJB_dom"/>
</dbReference>
<comment type="caution">
    <text evidence="2">The sequence shown here is derived from an EMBL/GenBank/DDBJ whole genome shotgun (WGS) entry which is preliminary data.</text>
</comment>
<feature type="domain" description="Protein CotJB" evidence="1">
    <location>
        <begin position="7"/>
        <end position="80"/>
    </location>
</feature>
<accession>A0A8J6HXJ4</accession>